<evidence type="ECO:0000313" key="2">
    <source>
        <dbReference type="EMBL" id="KAF0304118.1"/>
    </source>
</evidence>
<feature type="region of interest" description="Disordered" evidence="1">
    <location>
        <begin position="172"/>
        <end position="219"/>
    </location>
</feature>
<comment type="caution">
    <text evidence="2">The sequence shown here is derived from an EMBL/GenBank/DDBJ whole genome shotgun (WGS) entry which is preliminary data.</text>
</comment>
<dbReference type="AlphaFoldDB" id="A0A6A4WPV9"/>
<keyword evidence="3" id="KW-1185">Reference proteome</keyword>
<feature type="region of interest" description="Disordered" evidence="1">
    <location>
        <begin position="239"/>
        <end position="482"/>
    </location>
</feature>
<gene>
    <name evidence="2" type="ORF">FJT64_023980</name>
</gene>
<dbReference type="Proteomes" id="UP000440578">
    <property type="component" value="Unassembled WGS sequence"/>
</dbReference>
<proteinExistence type="predicted"/>
<reference evidence="2 3" key="1">
    <citation type="submission" date="2019-07" db="EMBL/GenBank/DDBJ databases">
        <title>Draft genome assembly of a fouling barnacle, Amphibalanus amphitrite (Darwin, 1854): The first reference genome for Thecostraca.</title>
        <authorList>
            <person name="Kim W."/>
        </authorList>
    </citation>
    <scope>NUCLEOTIDE SEQUENCE [LARGE SCALE GENOMIC DNA]</scope>
    <source>
        <strain evidence="2">SNU_AA5</strain>
        <tissue evidence="2">Soma without cirri and trophi</tissue>
    </source>
</reference>
<evidence type="ECO:0000256" key="1">
    <source>
        <dbReference type="SAM" id="MobiDB-lite"/>
    </source>
</evidence>
<feature type="compositionally biased region" description="Low complexity" evidence="1">
    <location>
        <begin position="409"/>
        <end position="418"/>
    </location>
</feature>
<name>A0A6A4WPV9_AMPAM</name>
<feature type="region of interest" description="Disordered" evidence="1">
    <location>
        <begin position="24"/>
        <end position="50"/>
    </location>
</feature>
<feature type="compositionally biased region" description="Basic and acidic residues" evidence="1">
    <location>
        <begin position="450"/>
        <end position="461"/>
    </location>
</feature>
<feature type="compositionally biased region" description="Low complexity" evidence="1">
    <location>
        <begin position="365"/>
        <end position="394"/>
    </location>
</feature>
<sequence length="587" mass="62766">MVITTDANMDLDVADASISSLLRRAGTTASPASGPPSEDRRQRRPDRRRDTLVVRNALLRRAAAGRRRSPAKNDMEQFVRDQELAFDASTSSVDLNMSGSPTTRARSFLAHQRRSLSGDELAALLRDLRSGERRVSVGVPQRQLAALGDDGMQALLGLVDDGLEEFEGTMTASMEEEEETPTPTPSPGPAADEPDRQPSVGDEGSTAGETAADRAEEVARFSAHSRSLFVAAKSPRRLSLAADEEEKQPEKRPFTSGLIDDPDEHSDASGEFQVEPAAAAGGEFPLEPAAAAGGEFQLDPAAAAGGSPQLRSPGSGRISRMSVGSRAAGTPFVPSAESTRLSMRPTGALASSGPSAREASAGETPSAAEAPSRSPAADRSAAPAGSPARSRSLRTSLAGGTTPIQAQPAAAAAGSSSSRPKTKPDPRRPAPGSKLSAKEAFARLFPSFETDQKSRREEAAAKRRHRSSSGPQRKRNSLFGSHGTRRWFKRNAVGLRVTHEALNEVDVAMAKYERMVMRWLREVTGPDRAPTTSDILAVLRRSGTATTEPRLRQLIRMHMPLEQQQELIRVSEYGGRLHPTDNPLEEE</sequence>
<feature type="compositionally biased region" description="Basic and acidic residues" evidence="1">
    <location>
        <begin position="37"/>
        <end position="50"/>
    </location>
</feature>
<dbReference type="EMBL" id="VIIS01000870">
    <property type="protein sequence ID" value="KAF0304118.1"/>
    <property type="molecule type" value="Genomic_DNA"/>
</dbReference>
<evidence type="ECO:0000313" key="3">
    <source>
        <dbReference type="Proteomes" id="UP000440578"/>
    </source>
</evidence>
<protein>
    <submittedName>
        <fullName evidence="2">Uncharacterized protein</fullName>
    </submittedName>
</protein>
<organism evidence="2 3">
    <name type="scientific">Amphibalanus amphitrite</name>
    <name type="common">Striped barnacle</name>
    <name type="synonym">Balanus amphitrite</name>
    <dbReference type="NCBI Taxonomy" id="1232801"/>
    <lineage>
        <taxon>Eukaryota</taxon>
        <taxon>Metazoa</taxon>
        <taxon>Ecdysozoa</taxon>
        <taxon>Arthropoda</taxon>
        <taxon>Crustacea</taxon>
        <taxon>Multicrustacea</taxon>
        <taxon>Cirripedia</taxon>
        <taxon>Thoracica</taxon>
        <taxon>Thoracicalcarea</taxon>
        <taxon>Balanomorpha</taxon>
        <taxon>Balanoidea</taxon>
        <taxon>Balanidae</taxon>
        <taxon>Amphibalaninae</taxon>
        <taxon>Amphibalanus</taxon>
    </lineage>
</organism>
<accession>A0A6A4WPV9</accession>
<feature type="compositionally biased region" description="Basic residues" evidence="1">
    <location>
        <begin position="462"/>
        <end position="476"/>
    </location>
</feature>